<protein>
    <recommendedName>
        <fullName evidence="17">DNA polymerase IV</fullName>
        <shortName evidence="17">Pol IV</shortName>
        <ecNumber evidence="17">2.7.7.7</ecNumber>
    </recommendedName>
</protein>
<dbReference type="EMBL" id="VIKT02000002">
    <property type="protein sequence ID" value="NHF61889.1"/>
    <property type="molecule type" value="Genomic_DNA"/>
</dbReference>
<dbReference type="PANTHER" id="PTHR11076:SF33">
    <property type="entry name" value="DNA POLYMERASE KAPPA"/>
    <property type="match status" value="1"/>
</dbReference>
<evidence type="ECO:0000256" key="15">
    <source>
        <dbReference type="ARBA" id="ARBA00025589"/>
    </source>
</evidence>
<keyword evidence="9 17" id="KW-0479">Metal-binding</keyword>
<evidence type="ECO:0000259" key="19">
    <source>
        <dbReference type="PROSITE" id="PS50173"/>
    </source>
</evidence>
<dbReference type="Gene3D" id="3.30.70.270">
    <property type="match status" value="1"/>
</dbReference>
<accession>A0A9E5JKE4</accession>
<dbReference type="GO" id="GO:0006281">
    <property type="term" value="P:DNA repair"/>
    <property type="evidence" value="ECO:0007669"/>
    <property type="project" value="UniProtKB-UniRule"/>
</dbReference>
<dbReference type="InterPro" id="IPR043128">
    <property type="entry name" value="Rev_trsase/Diguanyl_cyclase"/>
</dbReference>
<dbReference type="RefSeq" id="WP_152582803.1">
    <property type="nucleotide sequence ID" value="NZ_JAVJPO010000010.1"/>
</dbReference>
<keyword evidence="12 17" id="KW-0239">DNA-directed DNA polymerase</keyword>
<dbReference type="OrthoDB" id="9808813at2"/>
<evidence type="ECO:0000256" key="17">
    <source>
        <dbReference type="HAMAP-Rule" id="MF_01113"/>
    </source>
</evidence>
<dbReference type="PROSITE" id="PS50173">
    <property type="entry name" value="UMUC"/>
    <property type="match status" value="1"/>
</dbReference>
<keyword evidence="21" id="KW-1185">Reference proteome</keyword>
<evidence type="ECO:0000256" key="6">
    <source>
        <dbReference type="ARBA" id="ARBA00022679"/>
    </source>
</evidence>
<dbReference type="FunFam" id="3.40.1170.60:FF:000001">
    <property type="entry name" value="DNA polymerase IV"/>
    <property type="match status" value="1"/>
</dbReference>
<evidence type="ECO:0000256" key="16">
    <source>
        <dbReference type="ARBA" id="ARBA00049244"/>
    </source>
</evidence>
<gene>
    <name evidence="17" type="primary">dinB</name>
    <name evidence="20" type="ORF">FK219_001315</name>
</gene>
<dbReference type="SUPFAM" id="SSF100879">
    <property type="entry name" value="Lesion bypass DNA polymerase (Y-family), little finger domain"/>
    <property type="match status" value="1"/>
</dbReference>
<reference evidence="20 21" key="2">
    <citation type="submission" date="2020-03" db="EMBL/GenBank/DDBJ databases">
        <title>Chryseoglobus sp. isolated from a deep-sea seamount.</title>
        <authorList>
            <person name="Zhang D.-C."/>
        </authorList>
    </citation>
    <scope>NUCLEOTIDE SEQUENCE [LARGE SCALE GENOMIC DNA]</scope>
    <source>
        <strain evidence="20 21">KN1116</strain>
    </source>
</reference>
<dbReference type="InterPro" id="IPR050116">
    <property type="entry name" value="DNA_polymerase-Y"/>
</dbReference>
<keyword evidence="5 17" id="KW-0963">Cytoplasm</keyword>
<evidence type="ECO:0000256" key="5">
    <source>
        <dbReference type="ARBA" id="ARBA00022490"/>
    </source>
</evidence>
<evidence type="ECO:0000256" key="3">
    <source>
        <dbReference type="ARBA" id="ARBA00011245"/>
    </source>
</evidence>
<dbReference type="Gene3D" id="3.40.1170.60">
    <property type="match status" value="1"/>
</dbReference>
<dbReference type="SUPFAM" id="SSF56672">
    <property type="entry name" value="DNA/RNA polymerases"/>
    <property type="match status" value="1"/>
</dbReference>
<feature type="binding site" evidence="17">
    <location>
        <position position="27"/>
    </location>
    <ligand>
        <name>Mg(2+)</name>
        <dbReference type="ChEBI" id="CHEBI:18420"/>
    </ligand>
</feature>
<proteinExistence type="inferred from homology"/>
<keyword evidence="13 17" id="KW-0238">DNA-binding</keyword>
<dbReference type="GO" id="GO:0003684">
    <property type="term" value="F:damaged DNA binding"/>
    <property type="evidence" value="ECO:0007669"/>
    <property type="project" value="InterPro"/>
</dbReference>
<evidence type="ECO:0000256" key="10">
    <source>
        <dbReference type="ARBA" id="ARBA00022763"/>
    </source>
</evidence>
<dbReference type="InterPro" id="IPR053848">
    <property type="entry name" value="IMS_HHH_1"/>
</dbReference>
<dbReference type="HAMAP" id="MF_01113">
    <property type="entry name" value="DNApol_IV"/>
    <property type="match status" value="1"/>
</dbReference>
<dbReference type="Pfam" id="PF11799">
    <property type="entry name" value="IMS_C"/>
    <property type="match status" value="1"/>
</dbReference>
<dbReference type="GO" id="GO:0042276">
    <property type="term" value="P:error-prone translesion synthesis"/>
    <property type="evidence" value="ECO:0007669"/>
    <property type="project" value="TreeGrafter"/>
</dbReference>
<dbReference type="CDD" id="cd03586">
    <property type="entry name" value="PolY_Pol_IV_kappa"/>
    <property type="match status" value="1"/>
</dbReference>
<dbReference type="InterPro" id="IPR036775">
    <property type="entry name" value="DNA_pol_Y-fam_lit_finger_sf"/>
</dbReference>
<comment type="similarity">
    <text evidence="2 17">Belongs to the DNA polymerase type-Y family.</text>
</comment>
<dbReference type="AlphaFoldDB" id="A0A9E5JKE4"/>
<dbReference type="InterPro" id="IPR022880">
    <property type="entry name" value="DNApol_IV"/>
</dbReference>
<dbReference type="NCBIfam" id="NF002882">
    <property type="entry name" value="PRK03348.1"/>
    <property type="match status" value="1"/>
</dbReference>
<dbReference type="NCBIfam" id="NF002677">
    <property type="entry name" value="PRK02406.1"/>
    <property type="match status" value="1"/>
</dbReference>
<dbReference type="Proteomes" id="UP000818266">
    <property type="component" value="Unassembled WGS sequence"/>
</dbReference>
<dbReference type="GO" id="GO:0009432">
    <property type="term" value="P:SOS response"/>
    <property type="evidence" value="ECO:0007669"/>
    <property type="project" value="TreeGrafter"/>
</dbReference>
<evidence type="ECO:0000256" key="8">
    <source>
        <dbReference type="ARBA" id="ARBA00022705"/>
    </source>
</evidence>
<dbReference type="InterPro" id="IPR043502">
    <property type="entry name" value="DNA/RNA_pol_sf"/>
</dbReference>
<dbReference type="Pfam" id="PF21999">
    <property type="entry name" value="IMS_HHH_1"/>
    <property type="match status" value="1"/>
</dbReference>
<keyword evidence="7 17" id="KW-0548">Nucleotidyltransferase</keyword>
<dbReference type="GO" id="GO:0000287">
    <property type="term" value="F:magnesium ion binding"/>
    <property type="evidence" value="ECO:0007669"/>
    <property type="project" value="UniProtKB-UniRule"/>
</dbReference>
<dbReference type="NCBIfam" id="NF003015">
    <property type="entry name" value="PRK03858.1"/>
    <property type="match status" value="1"/>
</dbReference>
<feature type="region of interest" description="Disordered" evidence="18">
    <location>
        <begin position="397"/>
        <end position="430"/>
    </location>
</feature>
<keyword evidence="8 17" id="KW-0235">DNA replication</keyword>
<dbReference type="FunFam" id="3.30.1490.100:FF:000004">
    <property type="entry name" value="DNA polymerase IV"/>
    <property type="match status" value="1"/>
</dbReference>
<feature type="binding site" evidence="17">
    <location>
        <position position="121"/>
    </location>
    <ligand>
        <name>Mg(2+)</name>
        <dbReference type="ChEBI" id="CHEBI:18420"/>
    </ligand>
</feature>
<comment type="subunit">
    <text evidence="3 17">Monomer.</text>
</comment>
<evidence type="ECO:0000256" key="2">
    <source>
        <dbReference type="ARBA" id="ARBA00010945"/>
    </source>
</evidence>
<sequence>MSKQDGTGRQVTETPTGDTSASILHLDMDAFFASVELLSRPELRGKPVIVGHRGARSVVTAATYEARRYGVNSAMPMSIALRRCPNAIVLEPRYERYQEVSRAVMAILGDVTPLVEPLSIDEAFLDVSGARALFGPPYDIAQSLRARITHETGLVASVGAAATKFVAKLASSRAKPDGVLVVPEAETAAFLRPQPISALWGVGAAVAERLERIGARTVGDVADLPLAALDAAVGAATAGKLHELANGIDPRAVTPTRLEKSIGHEMTFETDLHDRAALDRELLRLADLVARRLRRGGWVARTVAIKVRFGDFTTLTRSQTIAEPTEVAQRIATEARALFAAAPTQGRGIRLIGVRAENLLPTGAVARGLWDDDESWREAEGTMDALAERFGRGAVQRASLLSTTPRRRSALSGQDAPPASPELPEPPARA</sequence>
<comment type="subcellular location">
    <subcellularLocation>
        <location evidence="1 17">Cytoplasm</location>
    </subcellularLocation>
</comment>
<keyword evidence="10 17" id="KW-0227">DNA damage</keyword>
<feature type="compositionally biased region" description="Pro residues" evidence="18">
    <location>
        <begin position="418"/>
        <end position="430"/>
    </location>
</feature>
<feature type="domain" description="UmuC" evidence="19">
    <location>
        <begin position="23"/>
        <end position="203"/>
    </location>
</feature>
<dbReference type="Gene3D" id="3.30.1490.100">
    <property type="entry name" value="DNA polymerase, Y-family, little finger domain"/>
    <property type="match status" value="1"/>
</dbReference>
<dbReference type="NCBIfam" id="NF002751">
    <property type="entry name" value="PRK02794.1"/>
    <property type="match status" value="1"/>
</dbReference>
<keyword evidence="14 17" id="KW-0234">DNA repair</keyword>
<comment type="cofactor">
    <cofactor evidence="17">
        <name>Mg(2+)</name>
        <dbReference type="ChEBI" id="CHEBI:18420"/>
    </cofactor>
    <text evidence="17">Binds 2 magnesium ions per subunit.</text>
</comment>
<dbReference type="Gene3D" id="1.10.150.20">
    <property type="entry name" value="5' to 3' exonuclease, C-terminal subdomain"/>
    <property type="match status" value="1"/>
</dbReference>
<evidence type="ECO:0000256" key="1">
    <source>
        <dbReference type="ARBA" id="ARBA00004496"/>
    </source>
</evidence>
<dbReference type="EC" id="2.7.7.7" evidence="17"/>
<keyword evidence="11 17" id="KW-0460">Magnesium</keyword>
<evidence type="ECO:0000256" key="12">
    <source>
        <dbReference type="ARBA" id="ARBA00022932"/>
    </source>
</evidence>
<dbReference type="InterPro" id="IPR017961">
    <property type="entry name" value="DNA_pol_Y-fam_little_finger"/>
</dbReference>
<comment type="catalytic activity">
    <reaction evidence="16 17">
        <text>DNA(n) + a 2'-deoxyribonucleoside 5'-triphosphate = DNA(n+1) + diphosphate</text>
        <dbReference type="Rhea" id="RHEA:22508"/>
        <dbReference type="Rhea" id="RHEA-COMP:17339"/>
        <dbReference type="Rhea" id="RHEA-COMP:17340"/>
        <dbReference type="ChEBI" id="CHEBI:33019"/>
        <dbReference type="ChEBI" id="CHEBI:61560"/>
        <dbReference type="ChEBI" id="CHEBI:173112"/>
        <dbReference type="EC" id="2.7.7.7"/>
    </reaction>
</comment>
<keyword evidence="6 17" id="KW-0808">Transferase</keyword>
<comment type="caution">
    <text evidence="20">The sequence shown here is derived from an EMBL/GenBank/DDBJ whole genome shotgun (WGS) entry which is preliminary data.</text>
</comment>
<evidence type="ECO:0000256" key="11">
    <source>
        <dbReference type="ARBA" id="ARBA00022842"/>
    </source>
</evidence>
<evidence type="ECO:0000313" key="21">
    <source>
        <dbReference type="Proteomes" id="UP000818266"/>
    </source>
</evidence>
<organism evidence="20 21">
    <name type="scientific">Microcella pacifica</name>
    <dbReference type="NCBI Taxonomy" id="2591847"/>
    <lineage>
        <taxon>Bacteria</taxon>
        <taxon>Bacillati</taxon>
        <taxon>Actinomycetota</taxon>
        <taxon>Actinomycetes</taxon>
        <taxon>Micrococcales</taxon>
        <taxon>Microbacteriaceae</taxon>
        <taxon>Microcella</taxon>
    </lineage>
</organism>
<dbReference type="GO" id="GO:0006261">
    <property type="term" value="P:DNA-templated DNA replication"/>
    <property type="evidence" value="ECO:0007669"/>
    <property type="project" value="UniProtKB-UniRule"/>
</dbReference>
<evidence type="ECO:0000256" key="18">
    <source>
        <dbReference type="SAM" id="MobiDB-lite"/>
    </source>
</evidence>
<evidence type="ECO:0000256" key="14">
    <source>
        <dbReference type="ARBA" id="ARBA00023204"/>
    </source>
</evidence>
<evidence type="ECO:0000256" key="7">
    <source>
        <dbReference type="ARBA" id="ARBA00022695"/>
    </source>
</evidence>
<dbReference type="PANTHER" id="PTHR11076">
    <property type="entry name" value="DNA REPAIR POLYMERASE UMUC / TRANSFERASE FAMILY MEMBER"/>
    <property type="match status" value="1"/>
</dbReference>
<evidence type="ECO:0000256" key="13">
    <source>
        <dbReference type="ARBA" id="ARBA00023125"/>
    </source>
</evidence>
<dbReference type="GO" id="GO:0003887">
    <property type="term" value="F:DNA-directed DNA polymerase activity"/>
    <property type="evidence" value="ECO:0007669"/>
    <property type="project" value="UniProtKB-UniRule"/>
</dbReference>
<reference evidence="20 21" key="1">
    <citation type="submission" date="2019-06" db="EMBL/GenBank/DDBJ databases">
        <authorList>
            <person name="De-Chao Zhang Q."/>
        </authorList>
    </citation>
    <scope>NUCLEOTIDE SEQUENCE [LARGE SCALE GENOMIC DNA]</scope>
    <source>
        <strain evidence="20 21">KN1116</strain>
    </source>
</reference>
<evidence type="ECO:0000256" key="9">
    <source>
        <dbReference type="ARBA" id="ARBA00022723"/>
    </source>
</evidence>
<comment type="function">
    <text evidence="15 17">Poorly processive, error-prone DNA polymerase involved in untargeted mutagenesis. Copies undamaged DNA at stalled replication forks, which arise in vivo from mismatched or misaligned primer ends. These misaligned primers can be extended by PolIV. Exhibits no 3'-5' exonuclease (proofreading) activity. May be involved in translesional synthesis, in conjunction with the beta clamp from PolIII.</text>
</comment>
<evidence type="ECO:0000256" key="4">
    <source>
        <dbReference type="ARBA" id="ARBA00022457"/>
    </source>
</evidence>
<name>A0A9E5JKE4_9MICO</name>
<dbReference type="GO" id="GO:0005829">
    <property type="term" value="C:cytosol"/>
    <property type="evidence" value="ECO:0007669"/>
    <property type="project" value="TreeGrafter"/>
</dbReference>
<feature type="site" description="Substrate discrimination" evidence="17">
    <location>
        <position position="32"/>
    </location>
</feature>
<feature type="active site" evidence="17">
    <location>
        <position position="122"/>
    </location>
</feature>
<dbReference type="InterPro" id="IPR001126">
    <property type="entry name" value="UmuC"/>
</dbReference>
<keyword evidence="4 17" id="KW-0515">Mutator protein</keyword>
<dbReference type="Pfam" id="PF00817">
    <property type="entry name" value="IMS"/>
    <property type="match status" value="1"/>
</dbReference>
<evidence type="ECO:0000313" key="20">
    <source>
        <dbReference type="EMBL" id="NHF61889.1"/>
    </source>
</evidence>